<dbReference type="AlphaFoldDB" id="A0A183SLI1"/>
<name>A0A183SLI1_SCHSO</name>
<protein>
    <submittedName>
        <fullName evidence="1 3">Uncharacterized protein</fullName>
    </submittedName>
</protein>
<keyword evidence="2" id="KW-1185">Reference proteome</keyword>
<sequence>MGENRTKLLQQRMTELTRKLKATHNAALESKFRKLPNPMSSRNDTMVHNLLSKELTKEQVQVLRREAYFNTADAKPVYVIAAVESVINQMEVTE</sequence>
<dbReference type="EMBL" id="UYSU01033108">
    <property type="protein sequence ID" value="VDL91464.1"/>
    <property type="molecule type" value="Genomic_DNA"/>
</dbReference>
<reference evidence="3" key="1">
    <citation type="submission" date="2016-06" db="UniProtKB">
        <authorList>
            <consortium name="WormBaseParasite"/>
        </authorList>
    </citation>
    <scope>IDENTIFICATION</scope>
</reference>
<dbReference type="Proteomes" id="UP000275846">
    <property type="component" value="Unassembled WGS sequence"/>
</dbReference>
<gene>
    <name evidence="1" type="ORF">SSLN_LOCUS5079</name>
</gene>
<evidence type="ECO:0000313" key="1">
    <source>
        <dbReference type="EMBL" id="VDL91464.1"/>
    </source>
</evidence>
<dbReference type="OrthoDB" id="6299193at2759"/>
<reference evidence="1 2" key="2">
    <citation type="submission" date="2018-11" db="EMBL/GenBank/DDBJ databases">
        <authorList>
            <consortium name="Pathogen Informatics"/>
        </authorList>
    </citation>
    <scope>NUCLEOTIDE SEQUENCE [LARGE SCALE GENOMIC DNA]</scope>
    <source>
        <strain evidence="1 2">NST_G2</strain>
    </source>
</reference>
<dbReference type="WBParaSite" id="SSLN_0000524201-mRNA-1">
    <property type="protein sequence ID" value="SSLN_0000524201-mRNA-1"/>
    <property type="gene ID" value="SSLN_0000524201"/>
</dbReference>
<accession>A0A183SLI1</accession>
<evidence type="ECO:0000313" key="3">
    <source>
        <dbReference type="WBParaSite" id="SSLN_0000524201-mRNA-1"/>
    </source>
</evidence>
<evidence type="ECO:0000313" key="2">
    <source>
        <dbReference type="Proteomes" id="UP000275846"/>
    </source>
</evidence>
<proteinExistence type="predicted"/>
<organism evidence="3">
    <name type="scientific">Schistocephalus solidus</name>
    <name type="common">Tapeworm</name>
    <dbReference type="NCBI Taxonomy" id="70667"/>
    <lineage>
        <taxon>Eukaryota</taxon>
        <taxon>Metazoa</taxon>
        <taxon>Spiralia</taxon>
        <taxon>Lophotrochozoa</taxon>
        <taxon>Platyhelminthes</taxon>
        <taxon>Cestoda</taxon>
        <taxon>Eucestoda</taxon>
        <taxon>Diphyllobothriidea</taxon>
        <taxon>Diphyllobothriidae</taxon>
        <taxon>Schistocephalus</taxon>
    </lineage>
</organism>